<organism evidence="4 5">
    <name type="scientific">Natranaeroarchaeum sulfidigenes</name>
    <dbReference type="NCBI Taxonomy" id="2784880"/>
    <lineage>
        <taxon>Archaea</taxon>
        <taxon>Methanobacteriati</taxon>
        <taxon>Methanobacteriota</taxon>
        <taxon>Stenosarchaea group</taxon>
        <taxon>Halobacteria</taxon>
        <taxon>Halobacteriales</taxon>
        <taxon>Natronoarchaeaceae</taxon>
        <taxon>Natranaeroarchaeum</taxon>
    </lineage>
</organism>
<comment type="function">
    <text evidence="2">Catalyzes the condensation of 4-aminobenzoate (pABA) with 5-phospho-alpha-D-ribose 1-diphosphate (PRPP) to produce beta-ribofuranosylaminobenzene 5'-phosphate (beta-RFA-P).</text>
</comment>
<keyword evidence="4" id="KW-0418">Kinase</keyword>
<keyword evidence="5" id="KW-1185">Reference proteome</keyword>
<dbReference type="SUPFAM" id="SSF54211">
    <property type="entry name" value="Ribosomal protein S5 domain 2-like"/>
    <property type="match status" value="1"/>
</dbReference>
<dbReference type="InterPro" id="IPR004422">
    <property type="entry name" value="RFAP_synthase"/>
</dbReference>
<comment type="subunit">
    <text evidence="2">Homodimer.</text>
</comment>
<dbReference type="Pfam" id="PF00288">
    <property type="entry name" value="GHMP_kinases_N"/>
    <property type="match status" value="1"/>
</dbReference>
<evidence type="ECO:0000313" key="5">
    <source>
        <dbReference type="Proteomes" id="UP000663586"/>
    </source>
</evidence>
<dbReference type="GO" id="GO:0016301">
    <property type="term" value="F:kinase activity"/>
    <property type="evidence" value="ECO:0007669"/>
    <property type="project" value="UniProtKB-KW"/>
</dbReference>
<dbReference type="Proteomes" id="UP000663586">
    <property type="component" value="Chromosome"/>
</dbReference>
<evidence type="ECO:0000256" key="1">
    <source>
        <dbReference type="ARBA" id="ARBA00022679"/>
    </source>
</evidence>
<evidence type="ECO:0000313" key="4">
    <source>
        <dbReference type="EMBL" id="QSG01517.1"/>
    </source>
</evidence>
<dbReference type="Gene3D" id="3.30.230.10">
    <property type="match status" value="1"/>
</dbReference>
<dbReference type="PANTHER" id="PTHR20861">
    <property type="entry name" value="HOMOSERINE/4-DIPHOSPHOCYTIDYL-2-C-METHYL-D-ERYTHRITOL KINASE"/>
    <property type="match status" value="1"/>
</dbReference>
<dbReference type="EC" id="2.4.2.54" evidence="2"/>
<gene>
    <name evidence="4" type="ORF">AArcS_0282</name>
</gene>
<dbReference type="UniPathway" id="UPA00065"/>
<dbReference type="InterPro" id="IPR006204">
    <property type="entry name" value="GHMP_kinase_N_dom"/>
</dbReference>
<sequence>MGPSGVPVSGVETPLPAATLSRRMATVRTAARLHFGFGNLSLAHARLYGGVGVTLDAPRLVVEADRAAPVTVTDETGASESFRSTVESYAERAADLLDVDGAALTVHERLPRHVGLGSGTQLALAVYAATAAAHDRPVDVREAAPALGRGGRSGIGVAGFESGGFLVDGGHPTSQFTTDRPADGEWTVPPVIARHELPEDWRFVLVLPDAEPGRNGDNEDASMRAVVESADPALADEISAVLTRRVLPAAALGRRQEFGAALAEIGRLNGAWYTDAQGGVFRPPVGRIVDELGTHPAIDGVGQSSWGPTVYGLTHIDAVESARAAGRDALAVAGVDGDVLVAGPRNSGATIER</sequence>
<name>A0A897MLM6_9EURY</name>
<dbReference type="GO" id="GO:0043793">
    <property type="term" value="F:beta-ribofuranosylaminobenzene 5'-phosphate synthase activity"/>
    <property type="evidence" value="ECO:0007669"/>
    <property type="project" value="UniProtKB-EC"/>
</dbReference>
<accession>A0A897MLM6</accession>
<dbReference type="InterPro" id="IPR014721">
    <property type="entry name" value="Ribsml_uS5_D2-typ_fold_subgr"/>
</dbReference>
<dbReference type="InterPro" id="IPR020568">
    <property type="entry name" value="Ribosomal_Su5_D2-typ_SF"/>
</dbReference>
<dbReference type="PANTHER" id="PTHR20861:SF6">
    <property type="entry name" value="BETA-RIBOFURANOSYLPHENOL 5'-PHOSPHATE SYNTHASE"/>
    <property type="match status" value="1"/>
</dbReference>
<proteinExistence type="inferred from homology"/>
<reference evidence="4" key="1">
    <citation type="submission" date="2020-11" db="EMBL/GenBank/DDBJ databases">
        <title>Carbohydrate-dependent, anaerobic sulfur respiration: A novel catabolism in halophilic archaea.</title>
        <authorList>
            <person name="Sorokin D.Y."/>
            <person name="Messina E."/>
            <person name="Smedile F."/>
            <person name="La Cono V."/>
            <person name="Hallsworth J.E."/>
            <person name="Yakimov M.M."/>
        </authorList>
    </citation>
    <scope>NUCLEOTIDE SEQUENCE</scope>
    <source>
        <strain evidence="4">AArc-S</strain>
    </source>
</reference>
<keyword evidence="1 2" id="KW-0808">Transferase</keyword>
<evidence type="ECO:0000256" key="2">
    <source>
        <dbReference type="PIRNR" id="PIRNR004884"/>
    </source>
</evidence>
<dbReference type="NCBIfam" id="TIGR00144">
    <property type="entry name" value="beta_RFAP_syn"/>
    <property type="match status" value="1"/>
</dbReference>
<dbReference type="GO" id="GO:0005524">
    <property type="term" value="F:ATP binding"/>
    <property type="evidence" value="ECO:0007669"/>
    <property type="project" value="UniProtKB-UniRule"/>
</dbReference>
<dbReference type="KEGG" id="hara:AArcS_0282"/>
<dbReference type="EMBL" id="CP064786">
    <property type="protein sequence ID" value="QSG01517.1"/>
    <property type="molecule type" value="Genomic_DNA"/>
</dbReference>
<comment type="similarity">
    <text evidence="2">Belongs to the beta-RFA-P synthase family.</text>
</comment>
<keyword evidence="2" id="KW-0328">Glycosyltransferase</keyword>
<dbReference type="PIRSF" id="PIRSF004884">
    <property type="entry name" value="Sugar_kin_arch"/>
    <property type="match status" value="1"/>
</dbReference>
<evidence type="ECO:0000259" key="3">
    <source>
        <dbReference type="Pfam" id="PF00288"/>
    </source>
</evidence>
<dbReference type="AlphaFoldDB" id="A0A897MLM6"/>
<comment type="catalytic activity">
    <reaction evidence="2">
        <text>5-phospho-alpha-D-ribose 1-diphosphate + 4-hydroxybenzoate + H(+) = 4-(beta-D-ribofuranosyl)phenol 5'-phosphate + CO2 + diphosphate</text>
        <dbReference type="Rhea" id="RHEA:48556"/>
        <dbReference type="ChEBI" id="CHEBI:15378"/>
        <dbReference type="ChEBI" id="CHEBI:16526"/>
        <dbReference type="ChEBI" id="CHEBI:17879"/>
        <dbReference type="ChEBI" id="CHEBI:33019"/>
        <dbReference type="ChEBI" id="CHEBI:58017"/>
        <dbReference type="ChEBI" id="CHEBI:82767"/>
        <dbReference type="EC" id="2.4.2.54"/>
    </reaction>
</comment>
<protein>
    <recommendedName>
        <fullName evidence="2">Beta-ribofuranosylaminobenzene 5'-phosphate synthase</fullName>
        <shortName evidence="2">Beta-RFA-P synthase</shortName>
        <ecNumber evidence="2">2.4.2.54</ecNumber>
    </recommendedName>
</protein>
<comment type="pathway">
    <text evidence="2">Cofactor biosynthesis; 5,6,7,8-tetrahydromethanopterin biosynthesis.</text>
</comment>
<feature type="domain" description="GHMP kinase N-terminal" evidence="3">
    <location>
        <begin position="89"/>
        <end position="159"/>
    </location>
</feature>